<dbReference type="Pfam" id="PF02868">
    <property type="entry name" value="Peptidase_M4_C"/>
    <property type="match status" value="1"/>
</dbReference>
<evidence type="ECO:0000256" key="2">
    <source>
        <dbReference type="ARBA" id="ARBA00022801"/>
    </source>
</evidence>
<evidence type="ECO:0000256" key="1">
    <source>
        <dbReference type="ARBA" id="ARBA00022670"/>
    </source>
</evidence>
<dbReference type="InterPro" id="IPR050728">
    <property type="entry name" value="Zinc_Metalloprotease_M4"/>
</dbReference>
<accession>A0A060C512</accession>
<dbReference type="Gene3D" id="1.10.390.10">
    <property type="entry name" value="Neutral Protease Domain 2"/>
    <property type="match status" value="1"/>
</dbReference>
<keyword evidence="4" id="KW-0482">Metalloprotease</keyword>
<dbReference type="GO" id="GO:0004222">
    <property type="term" value="F:metalloendopeptidase activity"/>
    <property type="evidence" value="ECO:0007669"/>
    <property type="project" value="InterPro"/>
</dbReference>
<protein>
    <submittedName>
        <fullName evidence="6">Peptidase_M4_C</fullName>
    </submittedName>
</protein>
<dbReference type="GO" id="GO:0006508">
    <property type="term" value="P:proteolysis"/>
    <property type="evidence" value="ECO:0007669"/>
    <property type="project" value="UniProtKB-KW"/>
</dbReference>
<dbReference type="InterPro" id="IPR027268">
    <property type="entry name" value="Peptidase_M4/M1_CTD_sf"/>
</dbReference>
<dbReference type="InterPro" id="IPR001570">
    <property type="entry name" value="Peptidase_M4_C_domain"/>
</dbReference>
<sequence length="68" mass="7328">MAGITREKAEQIWYRALTVYMTSDTDYAHARTYTVEAATDLYGAGSAEVVAVNAAWDAVLVEAASDPV</sequence>
<evidence type="ECO:0000313" key="6">
    <source>
        <dbReference type="EMBL" id="AIA91758.1"/>
    </source>
</evidence>
<proteinExistence type="predicted"/>
<evidence type="ECO:0000259" key="5">
    <source>
        <dbReference type="Pfam" id="PF02868"/>
    </source>
</evidence>
<dbReference type="PANTHER" id="PTHR33794:SF1">
    <property type="entry name" value="BACILLOLYSIN"/>
    <property type="match status" value="1"/>
</dbReference>
<keyword evidence="3" id="KW-0862">Zinc</keyword>
<keyword evidence="2" id="KW-0378">Hydrolase</keyword>
<evidence type="ECO:0000256" key="3">
    <source>
        <dbReference type="ARBA" id="ARBA00022833"/>
    </source>
</evidence>
<reference evidence="6" key="1">
    <citation type="journal article" date="2013" name="Environ. Microbiol.">
        <title>Seasonally variable intestinal metagenomes of the red palm weevil (Rhynchophorus ferrugineus).</title>
        <authorList>
            <person name="Jia S."/>
            <person name="Zhang X."/>
            <person name="Zhang G."/>
            <person name="Yin A."/>
            <person name="Zhang S."/>
            <person name="Li F."/>
            <person name="Wang L."/>
            <person name="Zhao D."/>
            <person name="Yun Q."/>
            <person name="Tala"/>
            <person name="Wang J."/>
            <person name="Sun G."/>
            <person name="Baabdullah M."/>
            <person name="Yu X."/>
            <person name="Hu S."/>
            <person name="Al-Mssallem I.S."/>
            <person name="Yu J."/>
        </authorList>
    </citation>
    <scope>NUCLEOTIDE SEQUENCE</scope>
</reference>
<keyword evidence="1" id="KW-0645">Protease</keyword>
<name>A0A060C512_9FLAO</name>
<dbReference type="AlphaFoldDB" id="A0A060C512"/>
<feature type="domain" description="Peptidase M4 C-terminal" evidence="5">
    <location>
        <begin position="2"/>
        <end position="61"/>
    </location>
</feature>
<organism evidence="6">
    <name type="scientific">uncultured Croceibacter sp</name>
    <dbReference type="NCBI Taxonomy" id="348145"/>
    <lineage>
        <taxon>Bacteria</taxon>
        <taxon>Pseudomonadati</taxon>
        <taxon>Bacteroidota</taxon>
        <taxon>Flavobacteriia</taxon>
        <taxon>Flavobacteriales</taxon>
        <taxon>Flavobacteriaceae</taxon>
        <taxon>Croceibacter</taxon>
        <taxon>environmental samples</taxon>
    </lineage>
</organism>
<dbReference type="SUPFAM" id="SSF55486">
    <property type="entry name" value="Metalloproteases ('zincins'), catalytic domain"/>
    <property type="match status" value="1"/>
</dbReference>
<dbReference type="EMBL" id="KF124441">
    <property type="protein sequence ID" value="AIA91758.1"/>
    <property type="molecule type" value="Genomic_DNA"/>
</dbReference>
<dbReference type="PANTHER" id="PTHR33794">
    <property type="entry name" value="BACILLOLYSIN"/>
    <property type="match status" value="1"/>
</dbReference>
<evidence type="ECO:0000256" key="4">
    <source>
        <dbReference type="ARBA" id="ARBA00023049"/>
    </source>
</evidence>